<feature type="domain" description="Glycosyltransferase subfamily 4-like N-terminal" evidence="3">
    <location>
        <begin position="67"/>
        <end position="216"/>
    </location>
</feature>
<dbReference type="GO" id="GO:0016757">
    <property type="term" value="F:glycosyltransferase activity"/>
    <property type="evidence" value="ECO:0007669"/>
    <property type="project" value="InterPro"/>
</dbReference>
<dbReference type="Pfam" id="PF00534">
    <property type="entry name" value="Glycos_transf_1"/>
    <property type="match status" value="1"/>
</dbReference>
<evidence type="ECO:0000313" key="5">
    <source>
        <dbReference type="Proteomes" id="UP000184335"/>
    </source>
</evidence>
<evidence type="ECO:0000313" key="4">
    <source>
        <dbReference type="EMBL" id="SHI91658.1"/>
    </source>
</evidence>
<keyword evidence="5" id="KW-1185">Reference proteome</keyword>
<dbReference type="PANTHER" id="PTHR46401">
    <property type="entry name" value="GLYCOSYLTRANSFERASE WBBK-RELATED"/>
    <property type="match status" value="1"/>
</dbReference>
<organism evidence="4 5">
    <name type="scientific">Cruoricaptor ignavus</name>
    <dbReference type="NCBI Taxonomy" id="1118202"/>
    <lineage>
        <taxon>Bacteria</taxon>
        <taxon>Pseudomonadati</taxon>
        <taxon>Bacteroidota</taxon>
        <taxon>Flavobacteriia</taxon>
        <taxon>Flavobacteriales</taxon>
        <taxon>Weeksellaceae</taxon>
        <taxon>Cruoricaptor</taxon>
    </lineage>
</organism>
<feature type="domain" description="Glycosyl transferase family 1" evidence="2">
    <location>
        <begin position="225"/>
        <end position="366"/>
    </location>
</feature>
<dbReference type="Proteomes" id="UP000184335">
    <property type="component" value="Unassembled WGS sequence"/>
</dbReference>
<dbReference type="InterPro" id="IPR028098">
    <property type="entry name" value="Glyco_trans_4-like_N"/>
</dbReference>
<evidence type="ECO:0000259" key="3">
    <source>
        <dbReference type="Pfam" id="PF13439"/>
    </source>
</evidence>
<dbReference type="RefSeq" id="WP_073179694.1">
    <property type="nucleotide sequence ID" value="NZ_FQYI01000006.1"/>
</dbReference>
<reference evidence="4 5" key="1">
    <citation type="submission" date="2016-11" db="EMBL/GenBank/DDBJ databases">
        <authorList>
            <person name="Jaros S."/>
            <person name="Januszkiewicz K."/>
            <person name="Wedrychowicz H."/>
        </authorList>
    </citation>
    <scope>NUCLEOTIDE SEQUENCE [LARGE SCALE GENOMIC DNA]</scope>
    <source>
        <strain evidence="4 5">DSM 25479</strain>
    </source>
</reference>
<accession>A0A1M6F1R1</accession>
<dbReference type="EMBL" id="FQYI01000006">
    <property type="protein sequence ID" value="SHI91658.1"/>
    <property type="molecule type" value="Genomic_DNA"/>
</dbReference>
<proteinExistence type="predicted"/>
<dbReference type="OrthoDB" id="9768685at2"/>
<sequence length="403" mass="45555">MRIVQINTFQNSRAPGRIAESIGKLVLAEGWQSYFAAGPRHRNPTASQEIKMGGLADTLLHGAGSVLADAHGLFSKSATERLVEKLEEIKPDLIHLHNLHGYYLNISILFSYLQKKNLPVVWTLHDCWAYTGHCVYYSFAGCEKWQTECNNCPQTFTYPKSITDKSRRNFLLKKELLSKIDNLTICTPSQWLADEVKKSFLGSKEIRVIRNGINLNVFKPEASEQVIAKYNLQGKKIILGVASTWSKRKGLNDFIQLANMLDNNHFQIVLVGVDRKQGKTLPENIKTIPRTESQQELAQIYSAAEFFFNPTYEDNYPTTNLEALACGTPVVTYRTGGSPESLQCGGGFVVEQGDIKGAVEVFLSNEKKFLSSECREIASKFFDEEKLYKKYIDLYQEQLISKQ</sequence>
<dbReference type="AlphaFoldDB" id="A0A1M6F1R1"/>
<dbReference type="SUPFAM" id="SSF53756">
    <property type="entry name" value="UDP-Glycosyltransferase/glycogen phosphorylase"/>
    <property type="match status" value="1"/>
</dbReference>
<dbReference type="InterPro" id="IPR001296">
    <property type="entry name" value="Glyco_trans_1"/>
</dbReference>
<dbReference type="STRING" id="1118202.SAMN05443429_10675"/>
<dbReference type="PANTHER" id="PTHR46401:SF2">
    <property type="entry name" value="GLYCOSYLTRANSFERASE WBBK-RELATED"/>
    <property type="match status" value="1"/>
</dbReference>
<gene>
    <name evidence="4" type="ORF">SAMN05443429_10675</name>
</gene>
<evidence type="ECO:0000259" key="2">
    <source>
        <dbReference type="Pfam" id="PF00534"/>
    </source>
</evidence>
<evidence type="ECO:0000256" key="1">
    <source>
        <dbReference type="ARBA" id="ARBA00022679"/>
    </source>
</evidence>
<dbReference type="Gene3D" id="3.40.50.2000">
    <property type="entry name" value="Glycogen Phosphorylase B"/>
    <property type="match status" value="2"/>
</dbReference>
<dbReference type="Pfam" id="PF13439">
    <property type="entry name" value="Glyco_transf_4"/>
    <property type="match status" value="1"/>
</dbReference>
<dbReference type="GO" id="GO:0009103">
    <property type="term" value="P:lipopolysaccharide biosynthetic process"/>
    <property type="evidence" value="ECO:0007669"/>
    <property type="project" value="TreeGrafter"/>
</dbReference>
<keyword evidence="1 4" id="KW-0808">Transferase</keyword>
<protein>
    <submittedName>
        <fullName evidence="4">Glycosyltransferase involved in cell wall bisynthesis</fullName>
    </submittedName>
</protein>
<name>A0A1M6F1R1_9FLAO</name>